<evidence type="ECO:0000313" key="4">
    <source>
        <dbReference type="EMBL" id="CAK9273187.1"/>
    </source>
</evidence>
<dbReference type="InterPro" id="IPR000182">
    <property type="entry name" value="GNAT_dom"/>
</dbReference>
<dbReference type="PANTHER" id="PTHR43626">
    <property type="entry name" value="ACYL-COA N-ACYLTRANSFERASE"/>
    <property type="match status" value="1"/>
</dbReference>
<dbReference type="Gene3D" id="3.40.630.30">
    <property type="match status" value="1"/>
</dbReference>
<dbReference type="InterPro" id="IPR045039">
    <property type="entry name" value="NSI-like"/>
</dbReference>
<proteinExistence type="predicted"/>
<feature type="domain" description="N-acetyltransferase" evidence="3">
    <location>
        <begin position="59"/>
        <end position="191"/>
    </location>
</feature>
<evidence type="ECO:0000256" key="1">
    <source>
        <dbReference type="ARBA" id="ARBA00022679"/>
    </source>
</evidence>
<dbReference type="PROSITE" id="PS51186">
    <property type="entry name" value="GNAT"/>
    <property type="match status" value="1"/>
</dbReference>
<dbReference type="PANTHER" id="PTHR43626:SF1">
    <property type="entry name" value="GCN5-RELATED N-ACETYLTRANSFERASE 1, CHLOROPLASTIC"/>
    <property type="match status" value="1"/>
</dbReference>
<sequence>MMLSINGWLNLFQPIQLQLPLLYPSLASYHHESRQNHSVTESGMFSQSDDDLNSRGFEIHMSRDDINLDKLNSLFVMVGFPRREKGKLLRALEHTVSLLWIHEKKSGSIIGFARATGDSIFNAIIWDVVVDPSYQGLGLGKVMMERLIADLVKRGISNIALYAEPNVVGFYQPLGFISDPDGIRAMAYSRRRR</sequence>
<dbReference type="Proteomes" id="UP001497444">
    <property type="component" value="Chromosome 5"/>
</dbReference>
<evidence type="ECO:0000313" key="5">
    <source>
        <dbReference type="Proteomes" id="UP001497444"/>
    </source>
</evidence>
<dbReference type="SUPFAM" id="SSF55729">
    <property type="entry name" value="Acyl-CoA N-acyltransferases (Nat)"/>
    <property type="match status" value="1"/>
</dbReference>
<reference evidence="4" key="1">
    <citation type="submission" date="2024-02" db="EMBL/GenBank/DDBJ databases">
        <authorList>
            <consortium name="ELIXIR-Norway"/>
            <consortium name="Elixir Norway"/>
        </authorList>
    </citation>
    <scope>NUCLEOTIDE SEQUENCE</scope>
</reference>
<dbReference type="CDD" id="cd04301">
    <property type="entry name" value="NAT_SF"/>
    <property type="match status" value="1"/>
</dbReference>
<keyword evidence="2" id="KW-0012">Acyltransferase</keyword>
<evidence type="ECO:0000259" key="3">
    <source>
        <dbReference type="PROSITE" id="PS51186"/>
    </source>
</evidence>
<dbReference type="InterPro" id="IPR016181">
    <property type="entry name" value="Acyl_CoA_acyltransferase"/>
</dbReference>
<dbReference type="Pfam" id="PF00583">
    <property type="entry name" value="Acetyltransf_1"/>
    <property type="match status" value="1"/>
</dbReference>
<protein>
    <recommendedName>
        <fullName evidence="3">N-acetyltransferase domain-containing protein</fullName>
    </recommendedName>
</protein>
<gene>
    <name evidence="4" type="ORF">CSSPJE1EN1_LOCUS18665</name>
</gene>
<keyword evidence="5" id="KW-1185">Reference proteome</keyword>
<dbReference type="EMBL" id="OZ020100">
    <property type="protein sequence ID" value="CAK9273187.1"/>
    <property type="molecule type" value="Genomic_DNA"/>
</dbReference>
<evidence type="ECO:0000256" key="2">
    <source>
        <dbReference type="ARBA" id="ARBA00023315"/>
    </source>
</evidence>
<accession>A0ABP0X286</accession>
<organism evidence="4 5">
    <name type="scientific">Sphagnum jensenii</name>
    <dbReference type="NCBI Taxonomy" id="128206"/>
    <lineage>
        <taxon>Eukaryota</taxon>
        <taxon>Viridiplantae</taxon>
        <taxon>Streptophyta</taxon>
        <taxon>Embryophyta</taxon>
        <taxon>Bryophyta</taxon>
        <taxon>Sphagnophytina</taxon>
        <taxon>Sphagnopsida</taxon>
        <taxon>Sphagnales</taxon>
        <taxon>Sphagnaceae</taxon>
        <taxon>Sphagnum</taxon>
    </lineage>
</organism>
<keyword evidence="1" id="KW-0808">Transferase</keyword>
<name>A0ABP0X286_9BRYO</name>